<dbReference type="Pfam" id="PF07606">
    <property type="entry name" value="DUF1569"/>
    <property type="match status" value="1"/>
</dbReference>
<organism evidence="1 2">
    <name type="scientific">Winogradskyella jejuensis</name>
    <dbReference type="NCBI Taxonomy" id="1089305"/>
    <lineage>
        <taxon>Bacteria</taxon>
        <taxon>Pseudomonadati</taxon>
        <taxon>Bacteroidota</taxon>
        <taxon>Flavobacteriia</taxon>
        <taxon>Flavobacteriales</taxon>
        <taxon>Flavobacteriaceae</taxon>
        <taxon>Winogradskyella</taxon>
    </lineage>
</organism>
<accession>A0A1M5RMY0</accession>
<evidence type="ECO:0000313" key="2">
    <source>
        <dbReference type="Proteomes" id="UP000184522"/>
    </source>
</evidence>
<dbReference type="Proteomes" id="UP000184522">
    <property type="component" value="Unassembled WGS sequence"/>
</dbReference>
<dbReference type="Gene3D" id="1.20.120.450">
    <property type="entry name" value="dinb family like domain"/>
    <property type="match status" value="1"/>
</dbReference>
<evidence type="ECO:0000313" key="1">
    <source>
        <dbReference type="EMBL" id="SHH27263.1"/>
    </source>
</evidence>
<dbReference type="AlphaFoldDB" id="A0A1M5RMY0"/>
<gene>
    <name evidence="1" type="ORF">SAMN05444148_1625</name>
</gene>
<dbReference type="OrthoDB" id="2599194at2"/>
<protein>
    <recommendedName>
        <fullName evidence="3">DUF1569 domain-containing protein</fullName>
    </recommendedName>
</protein>
<dbReference type="InterPro" id="IPR034660">
    <property type="entry name" value="DinB/YfiT-like"/>
</dbReference>
<sequence>MKSFFEDGVYEEISTRINSLSEDTKAKWGKMNPGQMLHHCQMPLNIILEKEDYGVKPNWLINLLFKKSMYSDKPWRKNMPTAPGFKITEDKNFEAEKTEIISLINELNAQRERKDWQPHPAFGKLTKDQWGKMQYKHLDHHLRQFGV</sequence>
<dbReference type="InterPro" id="IPR011463">
    <property type="entry name" value="DUF1569"/>
</dbReference>
<reference evidence="2" key="1">
    <citation type="submission" date="2016-11" db="EMBL/GenBank/DDBJ databases">
        <authorList>
            <person name="Varghese N."/>
            <person name="Submissions S."/>
        </authorList>
    </citation>
    <scope>NUCLEOTIDE SEQUENCE [LARGE SCALE GENOMIC DNA]</scope>
    <source>
        <strain evidence="2">DSM 25330</strain>
    </source>
</reference>
<dbReference type="RefSeq" id="WP_073085331.1">
    <property type="nucleotide sequence ID" value="NZ_FQWS01000002.1"/>
</dbReference>
<evidence type="ECO:0008006" key="3">
    <source>
        <dbReference type="Google" id="ProtNLM"/>
    </source>
</evidence>
<name>A0A1M5RMY0_9FLAO</name>
<keyword evidence="2" id="KW-1185">Reference proteome</keyword>
<proteinExistence type="predicted"/>
<dbReference type="EMBL" id="FQWS01000002">
    <property type="protein sequence ID" value="SHH27263.1"/>
    <property type="molecule type" value="Genomic_DNA"/>
</dbReference>
<dbReference type="STRING" id="1089305.SAMN05444148_1625"/>